<evidence type="ECO:0000313" key="3">
    <source>
        <dbReference type="EMBL" id="EPX72550.1"/>
    </source>
</evidence>
<proteinExistence type="predicted"/>
<organism evidence="3 4">
    <name type="scientific">Schizosaccharomyces octosporus (strain yFS286)</name>
    <name type="common">Fission yeast</name>
    <name type="synonym">Octosporomyces octosporus</name>
    <dbReference type="NCBI Taxonomy" id="483514"/>
    <lineage>
        <taxon>Eukaryota</taxon>
        <taxon>Fungi</taxon>
        <taxon>Dikarya</taxon>
        <taxon>Ascomycota</taxon>
        <taxon>Taphrinomycotina</taxon>
        <taxon>Schizosaccharomycetes</taxon>
        <taxon>Schizosaccharomycetales</taxon>
        <taxon>Schizosaccharomycetaceae</taxon>
        <taxon>Schizosaccharomyces</taxon>
    </lineage>
</organism>
<name>S9R2E1_SCHOY</name>
<evidence type="ECO:0000259" key="2">
    <source>
        <dbReference type="SMART" id="SM01017"/>
    </source>
</evidence>
<dbReference type="SMART" id="SM01017">
    <property type="entry name" value="Arrestin_C"/>
    <property type="match status" value="1"/>
</dbReference>
<dbReference type="RefSeq" id="XP_013018187.1">
    <property type="nucleotide sequence ID" value="XM_013162733.1"/>
</dbReference>
<accession>S9R2E1</accession>
<dbReference type="eggNOG" id="ENOG502RX7P">
    <property type="taxonomic scope" value="Eukaryota"/>
</dbReference>
<dbReference type="GO" id="GO:0005737">
    <property type="term" value="C:cytoplasm"/>
    <property type="evidence" value="ECO:0007669"/>
    <property type="project" value="EnsemblFungi"/>
</dbReference>
<dbReference type="OrthoDB" id="4001642at2759"/>
<sequence>MTAPCTYIKNFSPIEIRPLPHLDFQAGYNGIPASAPRIVGLVQVRSKEINRPLSILRVTLELWRIESVDVPSLGVSNHISEPKRLVQQVLFPPSSSSSSSKNDQKSILYFSENAQASDDVLSPSSSTSGINNVYDFYLHDQPSRHRFSNQPPIPPPHVQNVSQSPSMPSHAYSQTSDTSSMQASSVTSDLQKSTEKSSSSSSYNIWSMDLPFEMKYSEGEVLTPTFDLFRSGFSCSTKYQLRAVLSLADSEDIFECVPIVIHRYDTLSSWGMYNSPIYLKEASIDGRVVVEASIPKQCIGPMDLLTVFISIRASNGSKIRVQQLSLSLVECVSFRHPSSSHSPIVRSKKILKVEQDLDDVRLGKDGLSQTLSKVFPDPDLDDSSIQGFTTSSDLYKVTYMVLIKVRLYRARNVEISYPITVSPVPRSASSSILGDIQTRVLDSRQSLNGSVLDTTCDIIHANDSTKNNMYSYSEGGLVLLN</sequence>
<feature type="domain" description="Arrestin C-terminal-like" evidence="2">
    <location>
        <begin position="284"/>
        <end position="424"/>
    </location>
</feature>
<protein>
    <submittedName>
        <fullName evidence="3">Arrestin family protein</fullName>
    </submittedName>
</protein>
<keyword evidence="4" id="KW-1185">Reference proteome</keyword>
<dbReference type="HOGENOM" id="CLU_589451_0_0_1"/>
<dbReference type="InterPro" id="IPR011022">
    <property type="entry name" value="Arrestin_C-like"/>
</dbReference>
<reference evidence="3 4" key="1">
    <citation type="journal article" date="2011" name="Science">
        <title>Comparative functional genomics of the fission yeasts.</title>
        <authorList>
            <person name="Rhind N."/>
            <person name="Chen Z."/>
            <person name="Yassour M."/>
            <person name="Thompson D.A."/>
            <person name="Haas B.J."/>
            <person name="Habib N."/>
            <person name="Wapinski I."/>
            <person name="Roy S."/>
            <person name="Lin M.F."/>
            <person name="Heiman D.I."/>
            <person name="Young S.K."/>
            <person name="Furuya K."/>
            <person name="Guo Y."/>
            <person name="Pidoux A."/>
            <person name="Chen H.M."/>
            <person name="Robbertse B."/>
            <person name="Goldberg J.M."/>
            <person name="Aoki K."/>
            <person name="Bayne E.H."/>
            <person name="Berlin A.M."/>
            <person name="Desjardins C.A."/>
            <person name="Dobbs E."/>
            <person name="Dukaj L."/>
            <person name="Fan L."/>
            <person name="FitzGerald M.G."/>
            <person name="French C."/>
            <person name="Gujja S."/>
            <person name="Hansen K."/>
            <person name="Keifenheim D."/>
            <person name="Levin J.Z."/>
            <person name="Mosher R.A."/>
            <person name="Mueller C.A."/>
            <person name="Pfiffner J."/>
            <person name="Priest M."/>
            <person name="Russ C."/>
            <person name="Smialowska A."/>
            <person name="Swoboda P."/>
            <person name="Sykes S.M."/>
            <person name="Vaughn M."/>
            <person name="Vengrova S."/>
            <person name="Yoder R."/>
            <person name="Zeng Q."/>
            <person name="Allshire R."/>
            <person name="Baulcombe D."/>
            <person name="Birren B.W."/>
            <person name="Brown W."/>
            <person name="Ekwall K."/>
            <person name="Kellis M."/>
            <person name="Leatherwood J."/>
            <person name="Levin H."/>
            <person name="Margalit H."/>
            <person name="Martienssen R."/>
            <person name="Nieduszynski C.A."/>
            <person name="Spatafora J.W."/>
            <person name="Friedman N."/>
            <person name="Dalgaard J.Z."/>
            <person name="Baumann P."/>
            <person name="Niki H."/>
            <person name="Regev A."/>
            <person name="Nusbaum C."/>
        </authorList>
    </citation>
    <scope>NUCLEOTIDE SEQUENCE [LARGE SCALE GENOMIC DNA]</scope>
    <source>
        <strain evidence="4">yFS286</strain>
    </source>
</reference>
<dbReference type="GeneID" id="25029297"/>
<dbReference type="PANTHER" id="PTHR36419:SF1">
    <property type="entry name" value="RHO1 GEF LOCALIZING PROTEIN 1"/>
    <property type="match status" value="1"/>
</dbReference>
<evidence type="ECO:0000313" key="4">
    <source>
        <dbReference type="Proteomes" id="UP000016088"/>
    </source>
</evidence>
<dbReference type="InterPro" id="IPR053060">
    <property type="entry name" value="Cytokinesis_Signaling_Reg"/>
</dbReference>
<dbReference type="GO" id="GO:0000935">
    <property type="term" value="C:division septum"/>
    <property type="evidence" value="ECO:0007669"/>
    <property type="project" value="EnsemblFungi"/>
</dbReference>
<dbReference type="InterPro" id="IPR014752">
    <property type="entry name" value="Arrestin-like_C"/>
</dbReference>
<feature type="compositionally biased region" description="Polar residues" evidence="1">
    <location>
        <begin position="159"/>
        <end position="191"/>
    </location>
</feature>
<feature type="region of interest" description="Disordered" evidence="1">
    <location>
        <begin position="144"/>
        <end position="202"/>
    </location>
</feature>
<dbReference type="AlphaFoldDB" id="S9R2E1"/>
<dbReference type="Proteomes" id="UP000016088">
    <property type="component" value="Unassembled WGS sequence"/>
</dbReference>
<dbReference type="EMBL" id="KE503207">
    <property type="protein sequence ID" value="EPX72550.1"/>
    <property type="molecule type" value="Genomic_DNA"/>
</dbReference>
<dbReference type="GO" id="GO:0140278">
    <property type="term" value="P:mitotic division septum assembly"/>
    <property type="evidence" value="ECO:0007669"/>
    <property type="project" value="EnsemblFungi"/>
</dbReference>
<dbReference type="PANTHER" id="PTHR36419">
    <property type="entry name" value="ARRESTIN FAMILY PROTEIN 1"/>
    <property type="match status" value="1"/>
</dbReference>
<dbReference type="VEuPathDB" id="FungiDB:SOCG_00313"/>
<dbReference type="OMA" id="WSMDLPF"/>
<evidence type="ECO:0000256" key="1">
    <source>
        <dbReference type="SAM" id="MobiDB-lite"/>
    </source>
</evidence>
<dbReference type="Pfam" id="PF02752">
    <property type="entry name" value="Arrestin_C"/>
    <property type="match status" value="1"/>
</dbReference>
<dbReference type="Gene3D" id="2.60.40.640">
    <property type="match status" value="1"/>
</dbReference>
<gene>
    <name evidence="3" type="ORF">SOCG_00313</name>
</gene>